<sequence length="96" mass="10332">MVMLSVKLLIPTSVNVQEIKQGYLAQKDALLVAKNLKLLIKGSPVSKLATPSASAIIPLHRNLKPTSVRPWTDSAKNRKRFGLPGLDEISVTASAS</sequence>
<organism evidence="1 2">
    <name type="scientific">Eleusine coracana subsp. coracana</name>
    <dbReference type="NCBI Taxonomy" id="191504"/>
    <lineage>
        <taxon>Eukaryota</taxon>
        <taxon>Viridiplantae</taxon>
        <taxon>Streptophyta</taxon>
        <taxon>Embryophyta</taxon>
        <taxon>Tracheophyta</taxon>
        <taxon>Spermatophyta</taxon>
        <taxon>Magnoliopsida</taxon>
        <taxon>Liliopsida</taxon>
        <taxon>Poales</taxon>
        <taxon>Poaceae</taxon>
        <taxon>PACMAD clade</taxon>
        <taxon>Chloridoideae</taxon>
        <taxon>Cynodonteae</taxon>
        <taxon>Eleusininae</taxon>
        <taxon>Eleusine</taxon>
    </lineage>
</organism>
<dbReference type="Proteomes" id="UP001054889">
    <property type="component" value="Unassembled WGS sequence"/>
</dbReference>
<reference evidence="1" key="2">
    <citation type="submission" date="2021-12" db="EMBL/GenBank/DDBJ databases">
        <title>Resequencing data analysis of finger millet.</title>
        <authorList>
            <person name="Hatakeyama M."/>
            <person name="Aluri S."/>
            <person name="Balachadran M.T."/>
            <person name="Sivarajan S.R."/>
            <person name="Poveda L."/>
            <person name="Shimizu-Inatsugi R."/>
            <person name="Schlapbach R."/>
            <person name="Sreeman S.M."/>
            <person name="Shimizu K.K."/>
        </authorList>
    </citation>
    <scope>NUCLEOTIDE SEQUENCE</scope>
</reference>
<evidence type="ECO:0000313" key="1">
    <source>
        <dbReference type="EMBL" id="GJM90213.1"/>
    </source>
</evidence>
<keyword evidence="2" id="KW-1185">Reference proteome</keyword>
<dbReference type="EMBL" id="BQKI01000003">
    <property type="protein sequence ID" value="GJM90213.1"/>
    <property type="molecule type" value="Genomic_DNA"/>
</dbReference>
<evidence type="ECO:0000313" key="2">
    <source>
        <dbReference type="Proteomes" id="UP001054889"/>
    </source>
</evidence>
<accession>A0AAV5BX91</accession>
<protein>
    <submittedName>
        <fullName evidence="1">Uncharacterized protein</fullName>
    </submittedName>
</protein>
<proteinExistence type="predicted"/>
<comment type="caution">
    <text evidence="1">The sequence shown here is derived from an EMBL/GenBank/DDBJ whole genome shotgun (WGS) entry which is preliminary data.</text>
</comment>
<dbReference type="AlphaFoldDB" id="A0AAV5BX91"/>
<name>A0AAV5BX91_ELECO</name>
<reference evidence="1" key="1">
    <citation type="journal article" date="2018" name="DNA Res.">
        <title>Multiple hybrid de novo genome assembly of finger millet, an orphan allotetraploid crop.</title>
        <authorList>
            <person name="Hatakeyama M."/>
            <person name="Aluri S."/>
            <person name="Balachadran M.T."/>
            <person name="Sivarajan S.R."/>
            <person name="Patrignani A."/>
            <person name="Gruter S."/>
            <person name="Poveda L."/>
            <person name="Shimizu-Inatsugi R."/>
            <person name="Baeten J."/>
            <person name="Francoijs K.J."/>
            <person name="Nataraja K.N."/>
            <person name="Reddy Y.A.N."/>
            <person name="Phadnis S."/>
            <person name="Ravikumar R.L."/>
            <person name="Schlapbach R."/>
            <person name="Sreeman S.M."/>
            <person name="Shimizu K.K."/>
        </authorList>
    </citation>
    <scope>NUCLEOTIDE SEQUENCE</scope>
</reference>
<gene>
    <name evidence="1" type="primary">ga06471</name>
    <name evidence="1" type="ORF">PR202_ga06471</name>
</gene>